<dbReference type="EMBL" id="LAVV01007160">
    <property type="protein sequence ID" value="KNZ56896.1"/>
    <property type="molecule type" value="Genomic_DNA"/>
</dbReference>
<proteinExistence type="predicted"/>
<organism evidence="2 3">
    <name type="scientific">Puccinia sorghi</name>
    <dbReference type="NCBI Taxonomy" id="27349"/>
    <lineage>
        <taxon>Eukaryota</taxon>
        <taxon>Fungi</taxon>
        <taxon>Dikarya</taxon>
        <taxon>Basidiomycota</taxon>
        <taxon>Pucciniomycotina</taxon>
        <taxon>Pucciniomycetes</taxon>
        <taxon>Pucciniales</taxon>
        <taxon>Pucciniaceae</taxon>
        <taxon>Puccinia</taxon>
    </lineage>
</organism>
<dbReference type="OrthoDB" id="2499284at2759"/>
<sequence length="738" mass="84282">MELLAWCCCIYTMRLVRAHPYLWEVVEGHELTPGLHSSADDFHAPFLQYDELNQEGFINHKRPQGSPPAAHYQPGFSNSNPEWLSWNVNHDYPKDANPENGVISEATKRQKTVQNDQFATPAPQSNYGFDTACATGTTNKDMFWPVGIKEPVFQSIPNHEFERPQEDPNASQLHKESLPSEFQHFNDLMWLSPLENVEQASPSPLEQQLLPDSASPGLVTGGNSAEHTIVKLSEQLDKEFQPVHLILPWDPELAKLRISGTSIDEEILKGFMHKFELCTGKLLSFKNLKFLDVGFSHLGQKLPVLLYEFSINPLLYQIRVEIAPEFFNHNINPKLPRKNTKEKIMKQVAKLILWLLYINAAVLRNLSVTGTMSTNHKLVDWIFNEIFEPQNSLPVIGRFGSQDIQAFKKGKEFGPIQRMLITLLSSSLRSSREPQTAVMIISNYYETKCPEIMCALKSGKLPDLRSLAIQSKVSNVRIGSGLDEGSWFQELGNFPVRSLQQLPESLKPNSYSIDPFSCIRMNLQPIKQELSGHIMKILSARNTPIFHSGSFIFKDSQLPVVIKLIKEPFNQGRKHGWVCLLHTSNQTPIQKITVLNRLKKFMSHLDICHSALLIHMKNIKFDIGFELQPLLTNWFDQVLFDINQNKLPLLGDFVLEEGISIDSFSPESFNIIQRLVICLITSKNSHRRNFQGALSVFGYWLKNMAGTFYSHLFENDEEYWDILTKIIDPFSYGENEIF</sequence>
<name>A0A0L6V7Y1_9BASI</name>
<feature type="chain" id="PRO_5005568379" evidence="1">
    <location>
        <begin position="19"/>
        <end position="738"/>
    </location>
</feature>
<evidence type="ECO:0000256" key="1">
    <source>
        <dbReference type="SAM" id="SignalP"/>
    </source>
</evidence>
<keyword evidence="1" id="KW-0732">Signal</keyword>
<accession>A0A0L6V7Y1</accession>
<keyword evidence="3" id="KW-1185">Reference proteome</keyword>
<dbReference type="VEuPathDB" id="FungiDB:VP01_2291g2"/>
<evidence type="ECO:0000313" key="3">
    <source>
        <dbReference type="Proteomes" id="UP000037035"/>
    </source>
</evidence>
<comment type="caution">
    <text evidence="2">The sequence shown here is derived from an EMBL/GenBank/DDBJ whole genome shotgun (WGS) entry which is preliminary data.</text>
</comment>
<evidence type="ECO:0000313" key="2">
    <source>
        <dbReference type="EMBL" id="KNZ56896.1"/>
    </source>
</evidence>
<protein>
    <submittedName>
        <fullName evidence="2">Uncharacterized protein</fullName>
    </submittedName>
</protein>
<feature type="signal peptide" evidence="1">
    <location>
        <begin position="1"/>
        <end position="18"/>
    </location>
</feature>
<gene>
    <name evidence="2" type="ORF">VP01_2291g2</name>
</gene>
<reference evidence="2 3" key="1">
    <citation type="submission" date="2015-08" db="EMBL/GenBank/DDBJ databases">
        <title>Next Generation Sequencing and Analysis of the Genome of Puccinia sorghi L Schw, the Causal Agent of Maize Common Rust.</title>
        <authorList>
            <person name="Rochi L."/>
            <person name="Burguener G."/>
            <person name="Darino M."/>
            <person name="Turjanski A."/>
            <person name="Kreff E."/>
            <person name="Dieguez M.J."/>
            <person name="Sacco F."/>
        </authorList>
    </citation>
    <scope>NUCLEOTIDE SEQUENCE [LARGE SCALE GENOMIC DNA]</scope>
    <source>
        <strain evidence="2 3">RO10H11247</strain>
    </source>
</reference>
<dbReference type="AlphaFoldDB" id="A0A0L6V7Y1"/>
<dbReference type="Proteomes" id="UP000037035">
    <property type="component" value="Unassembled WGS sequence"/>
</dbReference>